<accession>X1RLA1</accession>
<evidence type="ECO:0000313" key="1">
    <source>
        <dbReference type="EMBL" id="GAI63940.1"/>
    </source>
</evidence>
<proteinExistence type="predicted"/>
<comment type="caution">
    <text evidence="1">The sequence shown here is derived from an EMBL/GenBank/DDBJ whole genome shotgun (WGS) entry which is preliminary data.</text>
</comment>
<name>X1RLA1_9ZZZZ</name>
<reference evidence="1" key="1">
    <citation type="journal article" date="2014" name="Front. Microbiol.">
        <title>High frequency of phylogenetically diverse reductive dehalogenase-homologous genes in deep subseafloor sedimentary metagenomes.</title>
        <authorList>
            <person name="Kawai M."/>
            <person name="Futagami T."/>
            <person name="Toyoda A."/>
            <person name="Takaki Y."/>
            <person name="Nishi S."/>
            <person name="Hori S."/>
            <person name="Arai W."/>
            <person name="Tsubouchi T."/>
            <person name="Morono Y."/>
            <person name="Uchiyama I."/>
            <person name="Ito T."/>
            <person name="Fujiyama A."/>
            <person name="Inagaki F."/>
            <person name="Takami H."/>
        </authorList>
    </citation>
    <scope>NUCLEOTIDE SEQUENCE</scope>
    <source>
        <strain evidence="1">Expedition CK06-06</strain>
    </source>
</reference>
<sequence length="32" mass="3277">MAVRTAVGITLDAGTLHAVELAADGEAVVIRR</sequence>
<feature type="non-terminal residue" evidence="1">
    <location>
        <position position="32"/>
    </location>
</feature>
<dbReference type="AlphaFoldDB" id="X1RLA1"/>
<gene>
    <name evidence="1" type="ORF">S06H3_67100</name>
</gene>
<organism evidence="1">
    <name type="scientific">marine sediment metagenome</name>
    <dbReference type="NCBI Taxonomy" id="412755"/>
    <lineage>
        <taxon>unclassified sequences</taxon>
        <taxon>metagenomes</taxon>
        <taxon>ecological metagenomes</taxon>
    </lineage>
</organism>
<protein>
    <submittedName>
        <fullName evidence="1">Uncharacterized protein</fullName>
    </submittedName>
</protein>
<dbReference type="EMBL" id="BARV01046208">
    <property type="protein sequence ID" value="GAI63940.1"/>
    <property type="molecule type" value="Genomic_DNA"/>
</dbReference>